<dbReference type="EMBL" id="LCZI01001169">
    <property type="protein sequence ID" value="KKZ62152.1"/>
    <property type="molecule type" value="Genomic_DNA"/>
</dbReference>
<reference evidence="3" key="1">
    <citation type="journal article" date="2015" name="PLoS Genet.">
        <title>The dynamic genome and transcriptome of the human fungal pathogen Blastomyces and close relative Emmonsia.</title>
        <authorList>
            <person name="Munoz J.F."/>
            <person name="Gauthier G.M."/>
            <person name="Desjardins C.A."/>
            <person name="Gallo J.E."/>
            <person name="Holder J."/>
            <person name="Sullivan T.D."/>
            <person name="Marty A.J."/>
            <person name="Carmen J.C."/>
            <person name="Chen Z."/>
            <person name="Ding L."/>
            <person name="Gujja S."/>
            <person name="Magrini V."/>
            <person name="Misas E."/>
            <person name="Mitreva M."/>
            <person name="Priest M."/>
            <person name="Saif S."/>
            <person name="Whiston E.A."/>
            <person name="Young S."/>
            <person name="Zeng Q."/>
            <person name="Goldman W.E."/>
            <person name="Mardis E.R."/>
            <person name="Taylor J.W."/>
            <person name="McEwen J.G."/>
            <person name="Clay O.K."/>
            <person name="Klein B.S."/>
            <person name="Cuomo C.A."/>
        </authorList>
    </citation>
    <scope>NUCLEOTIDE SEQUENCE [LARGE SCALE GENOMIC DNA]</scope>
    <source>
        <strain evidence="3">UAMH 3008</strain>
    </source>
</reference>
<evidence type="ECO:0000313" key="3">
    <source>
        <dbReference type="Proteomes" id="UP000034164"/>
    </source>
</evidence>
<dbReference type="Proteomes" id="UP000034164">
    <property type="component" value="Unassembled WGS sequence"/>
</dbReference>
<feature type="region of interest" description="Disordered" evidence="1">
    <location>
        <begin position="44"/>
        <end position="72"/>
    </location>
</feature>
<dbReference type="VEuPathDB" id="FungiDB:EMCG_00467"/>
<name>A0A0G2HVB8_9EURO</name>
<sequence>MQTFDMGFTAQGFVAPMDGFWLPIAGDNATRIATLPFSDTQGTIGIPPFLETRNGPSRQASPIDTRMSSVSPSLPFARPVHPGLHGRMASIGSVMSQTFTSSTGNYNANLEASIGRMTISPPPASPRPTQNVDVLNAFQDVDLDMGRAGVAARVHQHAIATSQGCFCAAVVTSNFKNLLLNGKVAVGRVMIRVLEISREYYSNDRFICPYHIAHLGGKCGLLVENVGDGEPIAQLV</sequence>
<accession>A0A0G2HVB8</accession>
<evidence type="ECO:0000313" key="2">
    <source>
        <dbReference type="EMBL" id="KKZ62152.1"/>
    </source>
</evidence>
<dbReference type="AlphaFoldDB" id="A0A0G2HVB8"/>
<proteinExistence type="predicted"/>
<organism evidence="2 3">
    <name type="scientific">[Emmonsia] crescens</name>
    <dbReference type="NCBI Taxonomy" id="73230"/>
    <lineage>
        <taxon>Eukaryota</taxon>
        <taxon>Fungi</taxon>
        <taxon>Dikarya</taxon>
        <taxon>Ascomycota</taxon>
        <taxon>Pezizomycotina</taxon>
        <taxon>Eurotiomycetes</taxon>
        <taxon>Eurotiomycetidae</taxon>
        <taxon>Onygenales</taxon>
        <taxon>Ajellomycetaceae</taxon>
        <taxon>Emergomyces</taxon>
    </lineage>
</organism>
<feature type="compositionally biased region" description="Polar residues" evidence="1">
    <location>
        <begin position="54"/>
        <end position="72"/>
    </location>
</feature>
<evidence type="ECO:0000256" key="1">
    <source>
        <dbReference type="SAM" id="MobiDB-lite"/>
    </source>
</evidence>
<gene>
    <name evidence="2" type="ORF">EMCG_00467</name>
</gene>
<protein>
    <submittedName>
        <fullName evidence="2">Uncharacterized protein</fullName>
    </submittedName>
</protein>
<comment type="caution">
    <text evidence="2">The sequence shown here is derived from an EMBL/GenBank/DDBJ whole genome shotgun (WGS) entry which is preliminary data.</text>
</comment>